<dbReference type="GO" id="GO:0006310">
    <property type="term" value="P:DNA recombination"/>
    <property type="evidence" value="ECO:0007669"/>
    <property type="project" value="UniProtKB-UniRule"/>
</dbReference>
<dbReference type="NCBIfam" id="NF003301">
    <property type="entry name" value="PRK04301.1"/>
    <property type="match status" value="1"/>
</dbReference>
<evidence type="ECO:0000256" key="9">
    <source>
        <dbReference type="HAMAP-Rule" id="MF_00348"/>
    </source>
</evidence>
<evidence type="ECO:0000256" key="3">
    <source>
        <dbReference type="ARBA" id="ARBA00022741"/>
    </source>
</evidence>
<dbReference type="GO" id="GO:0003684">
    <property type="term" value="F:damaged DNA binding"/>
    <property type="evidence" value="ECO:0007669"/>
    <property type="project" value="UniProtKB-UniRule"/>
</dbReference>
<dbReference type="GO" id="GO:0005524">
    <property type="term" value="F:ATP binding"/>
    <property type="evidence" value="ECO:0007669"/>
    <property type="project" value="UniProtKB-UniRule"/>
</dbReference>
<keyword evidence="7 9" id="KW-0233">DNA recombination</keyword>
<protein>
    <recommendedName>
        <fullName evidence="2 9">DNA repair and recombination protein RadA</fullName>
    </recommendedName>
</protein>
<dbReference type="GO" id="GO:0006281">
    <property type="term" value="P:DNA repair"/>
    <property type="evidence" value="ECO:0007669"/>
    <property type="project" value="UniProtKB-UniRule"/>
</dbReference>
<dbReference type="InterPro" id="IPR020588">
    <property type="entry name" value="RecA_ATP-bd"/>
</dbReference>
<dbReference type="SMART" id="SM00382">
    <property type="entry name" value="AAA"/>
    <property type="match status" value="1"/>
</dbReference>
<organism evidence="13 14">
    <name type="scientific">Thermoproteota archaeon</name>
    <dbReference type="NCBI Taxonomy" id="2056631"/>
    <lineage>
        <taxon>Archaea</taxon>
        <taxon>Thermoproteota</taxon>
    </lineage>
</organism>
<gene>
    <name evidence="9" type="primary">radA</name>
    <name evidence="13" type="ORF">DRJ26_02640</name>
</gene>
<accession>A0A497F2L6</accession>
<sequence length="313" mass="34389">MARALELVKGIGPALASKLREIGITSVEALAITPPRLISEAACISERMAIQLCKNARELLNITFITADEYLERRLSIGKITTGCRALDELFGGGIETGAITEFVGEFGSGKTQLAHQLSVTVQLPLEEGGLDGAALYIDTEGTFRPERILQIAPRFGLDGRDALRRIVFARAYNSDHQMLIVDEVPRVIEERNVKLIVVDSLISHFRGEFPGRENLALRQQKLNRHIHQLLSLADAYNLAIVVTNQVMSDPAAFYANPTKPTGGHVLAHGCTYRVWLKKAKGGKRVARIFDSPVHPEAEAEFKISEDGIVDVN</sequence>
<name>A0A497F2L6_9CREN</name>
<dbReference type="Gene3D" id="3.40.50.300">
    <property type="entry name" value="P-loop containing nucleotide triphosphate hydrolases"/>
    <property type="match status" value="1"/>
</dbReference>
<dbReference type="InterPro" id="IPR010995">
    <property type="entry name" value="DNA_repair_Rad51/TF_NusA_a-hlx"/>
</dbReference>
<evidence type="ECO:0000313" key="13">
    <source>
        <dbReference type="EMBL" id="RLE53913.1"/>
    </source>
</evidence>
<dbReference type="EMBL" id="QMRA01000044">
    <property type="protein sequence ID" value="RLE53913.1"/>
    <property type="molecule type" value="Genomic_DNA"/>
</dbReference>
<proteinExistence type="inferred from homology"/>
<dbReference type="InterPro" id="IPR016467">
    <property type="entry name" value="DNA_recomb/repair_RecA-like"/>
</dbReference>
<dbReference type="InterPro" id="IPR027417">
    <property type="entry name" value="P-loop_NTPase"/>
</dbReference>
<evidence type="ECO:0000256" key="5">
    <source>
        <dbReference type="ARBA" id="ARBA00022840"/>
    </source>
</evidence>
<dbReference type="HAMAP" id="MF_00348">
    <property type="entry name" value="RadA_arch"/>
    <property type="match status" value="1"/>
</dbReference>
<comment type="similarity">
    <text evidence="1 9 10">Belongs to the eukaryotic RecA-like protein family.</text>
</comment>
<dbReference type="InterPro" id="IPR020587">
    <property type="entry name" value="RecA_monomer-monomer_interface"/>
</dbReference>
<dbReference type="AlphaFoldDB" id="A0A497F2L6"/>
<evidence type="ECO:0000256" key="7">
    <source>
        <dbReference type="ARBA" id="ARBA00023172"/>
    </source>
</evidence>
<dbReference type="SUPFAM" id="SSF52540">
    <property type="entry name" value="P-loop containing nucleoside triphosphate hydrolases"/>
    <property type="match status" value="1"/>
</dbReference>
<comment type="function">
    <text evidence="8 9 10">Involved in DNA repair and in homologous recombination. Binds and assemble on single-stranded DNA to form a nucleoprotein filament. Hydrolyzes ATP in a ssDNA-dependent manner and promotes DNA strand exchange between homologous DNA molecules.</text>
</comment>
<feature type="domain" description="RecA family profile 1" evidence="11">
    <location>
        <begin position="76"/>
        <end position="247"/>
    </location>
</feature>
<feature type="binding site" evidence="9">
    <location>
        <begin position="105"/>
        <end position="112"/>
    </location>
    <ligand>
        <name>ATP</name>
        <dbReference type="ChEBI" id="CHEBI:30616"/>
    </ligand>
</feature>
<keyword evidence="5 9" id="KW-0067">ATP-binding</keyword>
<evidence type="ECO:0000256" key="4">
    <source>
        <dbReference type="ARBA" id="ARBA00022763"/>
    </source>
</evidence>
<reference evidence="13 14" key="1">
    <citation type="submission" date="2018-06" db="EMBL/GenBank/DDBJ databases">
        <title>Extensive metabolic versatility and redundancy in microbially diverse, dynamic hydrothermal sediments.</title>
        <authorList>
            <person name="Dombrowski N."/>
            <person name="Teske A."/>
            <person name="Baker B.J."/>
        </authorList>
    </citation>
    <scope>NUCLEOTIDE SEQUENCE [LARGE SCALE GENOMIC DNA]</scope>
    <source>
        <strain evidence="13">B20_G2</strain>
    </source>
</reference>
<evidence type="ECO:0000256" key="6">
    <source>
        <dbReference type="ARBA" id="ARBA00023125"/>
    </source>
</evidence>
<dbReference type="PANTHER" id="PTHR22942:SF30">
    <property type="entry name" value="MEIOTIC RECOMBINATION PROTEIN DMC1_LIM15 HOMOLOG"/>
    <property type="match status" value="1"/>
</dbReference>
<evidence type="ECO:0000259" key="12">
    <source>
        <dbReference type="PROSITE" id="PS50163"/>
    </source>
</evidence>
<dbReference type="GO" id="GO:0140664">
    <property type="term" value="F:ATP-dependent DNA damage sensor activity"/>
    <property type="evidence" value="ECO:0007669"/>
    <property type="project" value="InterPro"/>
</dbReference>
<dbReference type="Pfam" id="PF08423">
    <property type="entry name" value="Rad51"/>
    <property type="match status" value="1"/>
</dbReference>
<dbReference type="InterPro" id="IPR003593">
    <property type="entry name" value="AAA+_ATPase"/>
</dbReference>
<dbReference type="PANTHER" id="PTHR22942">
    <property type="entry name" value="RECA/RAD51/RADA DNA STRAND-PAIRING FAMILY MEMBER"/>
    <property type="match status" value="1"/>
</dbReference>
<dbReference type="PROSITE" id="PS50162">
    <property type="entry name" value="RECA_2"/>
    <property type="match status" value="1"/>
</dbReference>
<dbReference type="InterPro" id="IPR011938">
    <property type="entry name" value="DNA_recomb/repair_RadA"/>
</dbReference>
<evidence type="ECO:0000256" key="8">
    <source>
        <dbReference type="ARBA" id="ARBA00025684"/>
    </source>
</evidence>
<dbReference type="PROSITE" id="PS50163">
    <property type="entry name" value="RECA_3"/>
    <property type="match status" value="1"/>
</dbReference>
<evidence type="ECO:0000256" key="1">
    <source>
        <dbReference type="ARBA" id="ARBA00008050"/>
    </source>
</evidence>
<dbReference type="PIRSF" id="PIRSF005856">
    <property type="entry name" value="Rad51"/>
    <property type="match status" value="1"/>
</dbReference>
<dbReference type="Gene3D" id="1.10.150.20">
    <property type="entry name" value="5' to 3' exonuclease, C-terminal subdomain"/>
    <property type="match status" value="1"/>
</dbReference>
<keyword evidence="6 9" id="KW-0238">DNA-binding</keyword>
<keyword evidence="4 9" id="KW-0227">DNA damage</keyword>
<keyword evidence="3 9" id="KW-0547">Nucleotide-binding</keyword>
<feature type="domain" description="RecA family profile 2" evidence="12">
    <location>
        <begin position="252"/>
        <end position="313"/>
    </location>
</feature>
<evidence type="ECO:0000259" key="11">
    <source>
        <dbReference type="PROSITE" id="PS50162"/>
    </source>
</evidence>
<evidence type="ECO:0000256" key="2">
    <source>
        <dbReference type="ARBA" id="ARBA00018144"/>
    </source>
</evidence>
<dbReference type="NCBIfam" id="TIGR02236">
    <property type="entry name" value="recomb_radA"/>
    <property type="match status" value="1"/>
</dbReference>
<dbReference type="FunFam" id="3.40.50.300:FF:002052">
    <property type="entry name" value="DNA repair protein RAD51 homolog"/>
    <property type="match status" value="1"/>
</dbReference>
<evidence type="ECO:0000313" key="14">
    <source>
        <dbReference type="Proteomes" id="UP000269499"/>
    </source>
</evidence>
<dbReference type="InterPro" id="IPR013632">
    <property type="entry name" value="Rad51_C"/>
</dbReference>
<comment type="caution">
    <text evidence="13">The sequence shown here is derived from an EMBL/GenBank/DDBJ whole genome shotgun (WGS) entry which is preliminary data.</text>
</comment>
<evidence type="ECO:0000256" key="10">
    <source>
        <dbReference type="PIRNR" id="PIRNR005856"/>
    </source>
</evidence>
<dbReference type="Proteomes" id="UP000269499">
    <property type="component" value="Unassembled WGS sequence"/>
</dbReference>
<dbReference type="SUPFAM" id="SSF47794">
    <property type="entry name" value="Rad51 N-terminal domain-like"/>
    <property type="match status" value="1"/>
</dbReference>